<dbReference type="EMBL" id="VXIV02002792">
    <property type="protein sequence ID" value="KAF6022894.1"/>
    <property type="molecule type" value="Genomic_DNA"/>
</dbReference>
<proteinExistence type="predicted"/>
<evidence type="ECO:0000313" key="3">
    <source>
        <dbReference type="Proteomes" id="UP000593567"/>
    </source>
</evidence>
<accession>A0A7J7JB45</accession>
<gene>
    <name evidence="2" type="ORF">EB796_018795</name>
</gene>
<organism evidence="2 3">
    <name type="scientific">Bugula neritina</name>
    <name type="common">Brown bryozoan</name>
    <name type="synonym">Sertularia neritina</name>
    <dbReference type="NCBI Taxonomy" id="10212"/>
    <lineage>
        <taxon>Eukaryota</taxon>
        <taxon>Metazoa</taxon>
        <taxon>Spiralia</taxon>
        <taxon>Lophotrochozoa</taxon>
        <taxon>Bryozoa</taxon>
        <taxon>Gymnolaemata</taxon>
        <taxon>Cheilostomatida</taxon>
        <taxon>Flustrina</taxon>
        <taxon>Buguloidea</taxon>
        <taxon>Bugulidae</taxon>
        <taxon>Bugula</taxon>
    </lineage>
</organism>
<reference evidence="2" key="1">
    <citation type="submission" date="2020-06" db="EMBL/GenBank/DDBJ databases">
        <title>Draft genome of Bugula neritina, a colonial animal packing powerful symbionts and potential medicines.</title>
        <authorList>
            <person name="Rayko M."/>
        </authorList>
    </citation>
    <scope>NUCLEOTIDE SEQUENCE [LARGE SCALE GENOMIC DNA]</scope>
    <source>
        <strain evidence="2">Kwan_BN1</strain>
    </source>
</reference>
<feature type="region of interest" description="Disordered" evidence="1">
    <location>
        <begin position="1"/>
        <end position="35"/>
    </location>
</feature>
<comment type="caution">
    <text evidence="2">The sequence shown here is derived from an EMBL/GenBank/DDBJ whole genome shotgun (WGS) entry which is preliminary data.</text>
</comment>
<evidence type="ECO:0000313" key="2">
    <source>
        <dbReference type="EMBL" id="KAF6022894.1"/>
    </source>
</evidence>
<evidence type="ECO:0000256" key="1">
    <source>
        <dbReference type="SAM" id="MobiDB-lite"/>
    </source>
</evidence>
<sequence>MAGANRGIAFNDYEDHPDRRGPSKMKKSKKIEGPHFNSGCYYKPEHYANGEFYLVRKCLCKEFDDEERERHFNDNCYYKRYKDVYSTEIYLMLKCYCGMSESQLA</sequence>
<dbReference type="AlphaFoldDB" id="A0A7J7JB45"/>
<name>A0A7J7JB45_BUGNE</name>
<dbReference type="Proteomes" id="UP000593567">
    <property type="component" value="Unassembled WGS sequence"/>
</dbReference>
<keyword evidence="3" id="KW-1185">Reference proteome</keyword>
<protein>
    <submittedName>
        <fullName evidence="2">Uncharacterized protein</fullName>
    </submittedName>
</protein>